<proteinExistence type="predicted"/>
<evidence type="ECO:0000256" key="1">
    <source>
        <dbReference type="SAM" id="MobiDB-lite"/>
    </source>
</evidence>
<evidence type="ECO:0000313" key="2">
    <source>
        <dbReference type="EMBL" id="KAK1128386.1"/>
    </source>
</evidence>
<comment type="caution">
    <text evidence="2">The sequence shown here is derived from an EMBL/GenBank/DDBJ whole genome shotgun (WGS) entry which is preliminary data.</text>
</comment>
<feature type="compositionally biased region" description="Low complexity" evidence="1">
    <location>
        <begin position="1"/>
        <end position="20"/>
    </location>
</feature>
<accession>A0AA40KPW1</accession>
<reference evidence="2" key="1">
    <citation type="submission" date="2021-10" db="EMBL/GenBank/DDBJ databases">
        <title>Melipona bicolor Genome sequencing and assembly.</title>
        <authorList>
            <person name="Araujo N.S."/>
            <person name="Arias M.C."/>
        </authorList>
    </citation>
    <scope>NUCLEOTIDE SEQUENCE</scope>
    <source>
        <strain evidence="2">USP_2M_L1-L4_2017</strain>
        <tissue evidence="2">Whole body</tissue>
    </source>
</reference>
<evidence type="ECO:0000313" key="3">
    <source>
        <dbReference type="Proteomes" id="UP001177670"/>
    </source>
</evidence>
<sequence length="93" mass="10309">MTTFSRQSTTSASRQSYTTSFGGLCKVSPRLVFSRKARARASRFKRGMFAETDTVDPDTHIDSLEQAEQIVLEGTSKWSCKIAITGDTMILIP</sequence>
<protein>
    <submittedName>
        <fullName evidence="2">Uncharacterized protein</fullName>
    </submittedName>
</protein>
<name>A0AA40KPW1_9HYME</name>
<feature type="region of interest" description="Disordered" evidence="1">
    <location>
        <begin position="1"/>
        <end position="22"/>
    </location>
</feature>
<gene>
    <name evidence="2" type="ORF">K0M31_002850</name>
</gene>
<keyword evidence="3" id="KW-1185">Reference proteome</keyword>
<dbReference type="EMBL" id="JAHYIQ010000010">
    <property type="protein sequence ID" value="KAK1128386.1"/>
    <property type="molecule type" value="Genomic_DNA"/>
</dbReference>
<dbReference type="AlphaFoldDB" id="A0AA40KPW1"/>
<dbReference type="Proteomes" id="UP001177670">
    <property type="component" value="Unassembled WGS sequence"/>
</dbReference>
<organism evidence="2 3">
    <name type="scientific">Melipona bicolor</name>
    <dbReference type="NCBI Taxonomy" id="60889"/>
    <lineage>
        <taxon>Eukaryota</taxon>
        <taxon>Metazoa</taxon>
        <taxon>Ecdysozoa</taxon>
        <taxon>Arthropoda</taxon>
        <taxon>Hexapoda</taxon>
        <taxon>Insecta</taxon>
        <taxon>Pterygota</taxon>
        <taxon>Neoptera</taxon>
        <taxon>Endopterygota</taxon>
        <taxon>Hymenoptera</taxon>
        <taxon>Apocrita</taxon>
        <taxon>Aculeata</taxon>
        <taxon>Apoidea</taxon>
        <taxon>Anthophila</taxon>
        <taxon>Apidae</taxon>
        <taxon>Melipona</taxon>
    </lineage>
</organism>